<reference evidence="1 2" key="1">
    <citation type="journal article" date="2006" name="Nature">
        <title>Insights from the genome of the biotrophic fungal plant pathogen Ustilago maydis.</title>
        <authorList>
            <person name="Kamper J."/>
            <person name="Kahmann R."/>
            <person name="Bolker M."/>
            <person name="Ma L.J."/>
            <person name="Brefort T."/>
            <person name="Saville B.J."/>
            <person name="Banuett F."/>
            <person name="Kronstad J.W."/>
            <person name="Gold S.E."/>
            <person name="Muller O."/>
            <person name="Perlin M.H."/>
            <person name="Wosten H.A."/>
            <person name="de Vries R."/>
            <person name="Ruiz-Herrera J."/>
            <person name="Reynaga-Pena C.G."/>
            <person name="Snetselaar K."/>
            <person name="McCann M."/>
            <person name="Perez-Martin J."/>
            <person name="Feldbrugge M."/>
            <person name="Basse C.W."/>
            <person name="Steinberg G."/>
            <person name="Ibeas J.I."/>
            <person name="Holloman W."/>
            <person name="Guzman P."/>
            <person name="Farman M."/>
            <person name="Stajich J.E."/>
            <person name="Sentandreu R."/>
            <person name="Gonzalez-Prieto J.M."/>
            <person name="Kennell J.C."/>
            <person name="Molina L."/>
            <person name="Schirawski J."/>
            <person name="Mendoza-Mendoza A."/>
            <person name="Greilinger D."/>
            <person name="Munch K."/>
            <person name="Rossel N."/>
            <person name="Scherer M."/>
            <person name="Vranes M."/>
            <person name="Ladendorf O."/>
            <person name="Vincon V."/>
            <person name="Fuchs U."/>
            <person name="Sandrock B."/>
            <person name="Meng S."/>
            <person name="Ho E.C."/>
            <person name="Cahill M.J."/>
            <person name="Boyce K.J."/>
            <person name="Klose J."/>
            <person name="Klosterman S.J."/>
            <person name="Deelstra H.J."/>
            <person name="Ortiz-Castellanos L."/>
            <person name="Li W."/>
            <person name="Sanchez-Alonso P."/>
            <person name="Schreier P.H."/>
            <person name="Hauser-Hahn I."/>
            <person name="Vaupel M."/>
            <person name="Koopmann E."/>
            <person name="Friedrich G."/>
            <person name="Voss H."/>
            <person name="Schluter T."/>
            <person name="Margolis J."/>
            <person name="Platt D."/>
            <person name="Swimmer C."/>
            <person name="Gnirke A."/>
            <person name="Chen F."/>
            <person name="Vysotskaia V."/>
            <person name="Mannhaupt G."/>
            <person name="Guldener U."/>
            <person name="Munsterkotter M."/>
            <person name="Haase D."/>
            <person name="Oesterheld M."/>
            <person name="Mewes H.W."/>
            <person name="Mauceli E.W."/>
            <person name="DeCaprio D."/>
            <person name="Wade C.M."/>
            <person name="Butler J."/>
            <person name="Young S."/>
            <person name="Jaffe D.B."/>
            <person name="Calvo S."/>
            <person name="Nusbaum C."/>
            <person name="Galagan J."/>
            <person name="Birren B.W."/>
        </authorList>
    </citation>
    <scope>NUCLEOTIDE SEQUENCE [LARGE SCALE GENOMIC DNA]</scope>
    <source>
        <strain evidence="2">DSM 14603 / FGSC 9021 / UM521</strain>
    </source>
</reference>
<keyword evidence="2" id="KW-1185">Reference proteome</keyword>
<dbReference type="AlphaFoldDB" id="A0A0D1CB50"/>
<gene>
    <name evidence="1" type="ORF">UMAG_01661</name>
</gene>
<dbReference type="InParanoid" id="A0A0D1CB50"/>
<proteinExistence type="predicted"/>
<dbReference type="KEGG" id="uma:UMAG_01661"/>
<dbReference type="RefSeq" id="XP_011387645.1">
    <property type="nucleotide sequence ID" value="XM_011389343.1"/>
</dbReference>
<organism evidence="1 2">
    <name type="scientific">Mycosarcoma maydis</name>
    <name type="common">Corn smut fungus</name>
    <name type="synonym">Ustilago maydis</name>
    <dbReference type="NCBI Taxonomy" id="5270"/>
    <lineage>
        <taxon>Eukaryota</taxon>
        <taxon>Fungi</taxon>
        <taxon>Dikarya</taxon>
        <taxon>Basidiomycota</taxon>
        <taxon>Ustilaginomycotina</taxon>
        <taxon>Ustilaginomycetes</taxon>
        <taxon>Ustilaginales</taxon>
        <taxon>Ustilaginaceae</taxon>
        <taxon>Mycosarcoma</taxon>
    </lineage>
</organism>
<name>A0A0D1CB50_MYCMD</name>
<dbReference type="EMBL" id="CM003142">
    <property type="protein sequence ID" value="KIS70487.1"/>
    <property type="molecule type" value="Genomic_DNA"/>
</dbReference>
<evidence type="ECO:0000313" key="2">
    <source>
        <dbReference type="Proteomes" id="UP000000561"/>
    </source>
</evidence>
<accession>A0A0D1CB50</accession>
<dbReference type="VEuPathDB" id="FungiDB:UMAG_01661"/>
<sequence>MRPDEVLVCLFVTCPPPHLSLPVLRWICSLDTHLAGFFALEISTKSSVYDSLGGDHAELAEIRAHSCSLGQSDRLMSFCTRAQSRIGKQKSNLPEATAQLQDQGNHALSCFGCPRYRRSSRGYVA</sequence>
<dbReference type="Proteomes" id="UP000000561">
    <property type="component" value="Chromosome 3"/>
</dbReference>
<evidence type="ECO:0000313" key="1">
    <source>
        <dbReference type="EMBL" id="KIS70487.1"/>
    </source>
</evidence>
<dbReference type="GeneID" id="23562591"/>
<protein>
    <submittedName>
        <fullName evidence="1">Uncharacterized protein</fullName>
    </submittedName>
</protein>